<gene>
    <name evidence="7" type="ORF">METZ01_LOCUS508687</name>
</gene>
<evidence type="ECO:0000313" key="7">
    <source>
        <dbReference type="EMBL" id="SVE55833.1"/>
    </source>
</evidence>
<evidence type="ECO:0000259" key="6">
    <source>
        <dbReference type="PROSITE" id="PS51332"/>
    </source>
</evidence>
<comment type="cofactor">
    <cofactor evidence="1">
        <name>[4Fe-4S] cluster</name>
        <dbReference type="ChEBI" id="CHEBI:49883"/>
    </cofactor>
</comment>
<keyword evidence="2" id="KW-0949">S-adenosyl-L-methionine</keyword>
<dbReference type="Pfam" id="PF02310">
    <property type="entry name" value="B12-binding"/>
    <property type="match status" value="1"/>
</dbReference>
<accession>A0A383EHC3</accession>
<keyword evidence="5" id="KW-0411">Iron-sulfur</keyword>
<dbReference type="PANTHER" id="PTHR43409:SF4">
    <property type="entry name" value="RADICAL SAM SUPERFAMILY PROTEIN"/>
    <property type="match status" value="1"/>
</dbReference>
<reference evidence="7" key="1">
    <citation type="submission" date="2018-05" db="EMBL/GenBank/DDBJ databases">
        <authorList>
            <person name="Lanie J.A."/>
            <person name="Ng W.-L."/>
            <person name="Kazmierczak K.M."/>
            <person name="Andrzejewski T.M."/>
            <person name="Davidsen T.M."/>
            <person name="Wayne K.J."/>
            <person name="Tettelin H."/>
            <person name="Glass J.I."/>
            <person name="Rusch D."/>
            <person name="Podicherti R."/>
            <person name="Tsui H.-C.T."/>
            <person name="Winkler M.E."/>
        </authorList>
    </citation>
    <scope>NUCLEOTIDE SEQUENCE</scope>
</reference>
<dbReference type="SUPFAM" id="SSF52242">
    <property type="entry name" value="Cobalamin (vitamin B12)-binding domain"/>
    <property type="match status" value="1"/>
</dbReference>
<protein>
    <recommendedName>
        <fullName evidence="6">B12-binding domain-containing protein</fullName>
    </recommendedName>
</protein>
<evidence type="ECO:0000256" key="5">
    <source>
        <dbReference type="ARBA" id="ARBA00023014"/>
    </source>
</evidence>
<dbReference type="Gene3D" id="3.40.50.280">
    <property type="entry name" value="Cobalamin-binding domain"/>
    <property type="match status" value="1"/>
</dbReference>
<dbReference type="GO" id="GO:0046872">
    <property type="term" value="F:metal ion binding"/>
    <property type="evidence" value="ECO:0007669"/>
    <property type="project" value="UniProtKB-KW"/>
</dbReference>
<dbReference type="GO" id="GO:0031419">
    <property type="term" value="F:cobalamin binding"/>
    <property type="evidence" value="ECO:0007669"/>
    <property type="project" value="InterPro"/>
</dbReference>
<sequence length="209" mass="24061">MLKSPFTSRASKDFRILLFYPNLHMTALMPQSIGIFTALLQKECYTLDLFDCTYYKDINSTHLGKNSNQERINYRGVLAHDDNEWSEKGTRPKWGIKSDFICKVQEFKPDLILVSVLESTYYLAIELLKSIPEKDRNYKTIFGGVFATNASDKVIKSEYVDYICRGEGEEALIDMCRKLCNGDRIDNILNFTIKGDGQLFENPLRPLVD</sequence>
<proteinExistence type="predicted"/>
<dbReference type="InterPro" id="IPR006158">
    <property type="entry name" value="Cobalamin-bd"/>
</dbReference>
<dbReference type="InterPro" id="IPR036724">
    <property type="entry name" value="Cobalamin-bd_sf"/>
</dbReference>
<dbReference type="GO" id="GO:0051536">
    <property type="term" value="F:iron-sulfur cluster binding"/>
    <property type="evidence" value="ECO:0007669"/>
    <property type="project" value="UniProtKB-KW"/>
</dbReference>
<feature type="non-terminal residue" evidence="7">
    <location>
        <position position="209"/>
    </location>
</feature>
<dbReference type="AlphaFoldDB" id="A0A383EHC3"/>
<dbReference type="PROSITE" id="PS51332">
    <property type="entry name" value="B12_BINDING"/>
    <property type="match status" value="1"/>
</dbReference>
<evidence type="ECO:0000256" key="1">
    <source>
        <dbReference type="ARBA" id="ARBA00001966"/>
    </source>
</evidence>
<evidence type="ECO:0000256" key="2">
    <source>
        <dbReference type="ARBA" id="ARBA00022691"/>
    </source>
</evidence>
<organism evidence="7">
    <name type="scientific">marine metagenome</name>
    <dbReference type="NCBI Taxonomy" id="408172"/>
    <lineage>
        <taxon>unclassified sequences</taxon>
        <taxon>metagenomes</taxon>
        <taxon>ecological metagenomes</taxon>
    </lineage>
</organism>
<dbReference type="InterPro" id="IPR051198">
    <property type="entry name" value="BchE-like"/>
</dbReference>
<evidence type="ECO:0000256" key="3">
    <source>
        <dbReference type="ARBA" id="ARBA00022723"/>
    </source>
</evidence>
<dbReference type="EMBL" id="UINC01225667">
    <property type="protein sequence ID" value="SVE55833.1"/>
    <property type="molecule type" value="Genomic_DNA"/>
</dbReference>
<feature type="domain" description="B12-binding" evidence="6">
    <location>
        <begin position="46"/>
        <end position="186"/>
    </location>
</feature>
<evidence type="ECO:0000256" key="4">
    <source>
        <dbReference type="ARBA" id="ARBA00023004"/>
    </source>
</evidence>
<name>A0A383EHC3_9ZZZZ</name>
<dbReference type="PANTHER" id="PTHR43409">
    <property type="entry name" value="ANAEROBIC MAGNESIUM-PROTOPORPHYRIN IX MONOMETHYL ESTER CYCLASE-RELATED"/>
    <property type="match status" value="1"/>
</dbReference>
<keyword evidence="4" id="KW-0408">Iron</keyword>
<keyword evidence="3" id="KW-0479">Metal-binding</keyword>